<dbReference type="EnsemblMetazoa" id="GAUT050843-RA">
    <property type="protein sequence ID" value="GAUT050843-PA"/>
    <property type="gene ID" value="GAUT050843"/>
</dbReference>
<reference evidence="2" key="1">
    <citation type="submission" date="2020-05" db="UniProtKB">
        <authorList>
            <consortium name="EnsemblMetazoa"/>
        </authorList>
    </citation>
    <scope>IDENTIFICATION</scope>
    <source>
        <strain evidence="2">TTRI</strain>
    </source>
</reference>
<evidence type="ECO:0000313" key="2">
    <source>
        <dbReference type="EnsemblMetazoa" id="GAUT050843-PA"/>
    </source>
</evidence>
<sequence length="111" mass="12066">MNTTDKADVHSVDETKQRALNAPEEHKQSGKNASVEERWKIPRLRRFWLRLCRQQPMTKTFNSTILTPDATPTSSKVPDVPPNGVALVVGGPPSEEAGCEGGGASIVCILL</sequence>
<keyword evidence="3" id="KW-1185">Reference proteome</keyword>
<dbReference type="Proteomes" id="UP000078200">
    <property type="component" value="Unassembled WGS sequence"/>
</dbReference>
<evidence type="ECO:0000313" key="3">
    <source>
        <dbReference type="Proteomes" id="UP000078200"/>
    </source>
</evidence>
<proteinExistence type="predicted"/>
<name>A0A1A9VXK6_GLOAU</name>
<protein>
    <submittedName>
        <fullName evidence="2">Uncharacterized protein</fullName>
    </submittedName>
</protein>
<feature type="region of interest" description="Disordered" evidence="1">
    <location>
        <begin position="1"/>
        <end position="36"/>
    </location>
</feature>
<evidence type="ECO:0000256" key="1">
    <source>
        <dbReference type="SAM" id="MobiDB-lite"/>
    </source>
</evidence>
<dbReference type="VEuPathDB" id="VectorBase:GAUT050843"/>
<organism evidence="2 3">
    <name type="scientific">Glossina austeni</name>
    <name type="common">Savannah tsetse fly</name>
    <dbReference type="NCBI Taxonomy" id="7395"/>
    <lineage>
        <taxon>Eukaryota</taxon>
        <taxon>Metazoa</taxon>
        <taxon>Ecdysozoa</taxon>
        <taxon>Arthropoda</taxon>
        <taxon>Hexapoda</taxon>
        <taxon>Insecta</taxon>
        <taxon>Pterygota</taxon>
        <taxon>Neoptera</taxon>
        <taxon>Endopterygota</taxon>
        <taxon>Diptera</taxon>
        <taxon>Brachycera</taxon>
        <taxon>Muscomorpha</taxon>
        <taxon>Hippoboscoidea</taxon>
        <taxon>Glossinidae</taxon>
        <taxon>Glossina</taxon>
    </lineage>
</organism>
<accession>A0A1A9VXK6</accession>
<dbReference type="AlphaFoldDB" id="A0A1A9VXK6"/>